<feature type="compositionally biased region" description="Basic and acidic residues" evidence="1">
    <location>
        <begin position="130"/>
        <end position="144"/>
    </location>
</feature>
<feature type="region of interest" description="Disordered" evidence="1">
    <location>
        <begin position="1"/>
        <end position="33"/>
    </location>
</feature>
<evidence type="ECO:0000313" key="3">
    <source>
        <dbReference type="Proteomes" id="UP001370348"/>
    </source>
</evidence>
<feature type="compositionally biased region" description="Gly residues" evidence="1">
    <location>
        <begin position="1"/>
        <end position="19"/>
    </location>
</feature>
<dbReference type="Proteomes" id="UP001370348">
    <property type="component" value="Chromosome"/>
</dbReference>
<feature type="region of interest" description="Disordered" evidence="1">
    <location>
        <begin position="123"/>
        <end position="189"/>
    </location>
</feature>
<evidence type="ECO:0000313" key="2">
    <source>
        <dbReference type="EMBL" id="WXB11047.1"/>
    </source>
</evidence>
<reference evidence="2 3" key="1">
    <citation type="submission" date="2021-12" db="EMBL/GenBank/DDBJ databases">
        <title>Discovery of the Pendulisporaceae a myxobacterial family with distinct sporulation behavior and unique specialized metabolism.</title>
        <authorList>
            <person name="Garcia R."/>
            <person name="Popoff A."/>
            <person name="Bader C.D."/>
            <person name="Loehr J."/>
            <person name="Walesch S."/>
            <person name="Walt C."/>
            <person name="Boldt J."/>
            <person name="Bunk B."/>
            <person name="Haeckl F.J.F.P.J."/>
            <person name="Gunesch A.P."/>
            <person name="Birkelbach J."/>
            <person name="Nuebel U."/>
            <person name="Pietschmann T."/>
            <person name="Bach T."/>
            <person name="Mueller R."/>
        </authorList>
    </citation>
    <scope>NUCLEOTIDE SEQUENCE [LARGE SCALE GENOMIC DNA]</scope>
    <source>
        <strain evidence="2 3">MSr11954</strain>
    </source>
</reference>
<keyword evidence="3" id="KW-1185">Reference proteome</keyword>
<evidence type="ECO:0000256" key="1">
    <source>
        <dbReference type="SAM" id="MobiDB-lite"/>
    </source>
</evidence>
<dbReference type="RefSeq" id="WP_394820663.1">
    <property type="nucleotide sequence ID" value="NZ_CP089984.1"/>
</dbReference>
<sequence length="189" mass="20288">MGVGTGTGGGGEGGGGGGDQGERGGSSRRRRLEGVIPDLIKRAVEIGVEKAAEAPDTVKHLMGELKLPKEIAGYILAQIDETKNGVVRVVANEVRDFLEHANLGAEAAKILTSLQFEVSTTIRFRPNTARPDRGQRGSRPRGEGEGEGDDQDENGNASGEESALPKPEVKTDIYVKRDERRDRRRSSKE</sequence>
<name>A0ABZ2LJC0_9BACT</name>
<accession>A0ABZ2LJC0</accession>
<organism evidence="2 3">
    <name type="scientific">Pendulispora albinea</name>
    <dbReference type="NCBI Taxonomy" id="2741071"/>
    <lineage>
        <taxon>Bacteria</taxon>
        <taxon>Pseudomonadati</taxon>
        <taxon>Myxococcota</taxon>
        <taxon>Myxococcia</taxon>
        <taxon>Myxococcales</taxon>
        <taxon>Sorangiineae</taxon>
        <taxon>Pendulisporaceae</taxon>
        <taxon>Pendulispora</taxon>
    </lineage>
</organism>
<feature type="compositionally biased region" description="Basic and acidic residues" evidence="1">
    <location>
        <begin position="167"/>
        <end position="181"/>
    </location>
</feature>
<protein>
    <submittedName>
        <fullName evidence="2">Uncharacterized protein</fullName>
    </submittedName>
</protein>
<dbReference type="EMBL" id="CP089984">
    <property type="protein sequence ID" value="WXB11047.1"/>
    <property type="molecule type" value="Genomic_DNA"/>
</dbReference>
<proteinExistence type="predicted"/>
<gene>
    <name evidence="2" type="ORF">LZC94_24570</name>
</gene>